<dbReference type="InterPro" id="IPR012255">
    <property type="entry name" value="ETF_b"/>
</dbReference>
<dbReference type="GO" id="GO:0005829">
    <property type="term" value="C:cytosol"/>
    <property type="evidence" value="ECO:0007669"/>
    <property type="project" value="TreeGrafter"/>
</dbReference>
<keyword evidence="2" id="KW-0813">Transport</keyword>
<evidence type="ECO:0000259" key="4">
    <source>
        <dbReference type="SMART" id="SM00893"/>
    </source>
</evidence>
<evidence type="ECO:0000256" key="3">
    <source>
        <dbReference type="ARBA" id="ARBA00022982"/>
    </source>
</evidence>
<dbReference type="Pfam" id="PF01012">
    <property type="entry name" value="ETF"/>
    <property type="match status" value="1"/>
</dbReference>
<protein>
    <submittedName>
        <fullName evidence="6">Unannotated protein</fullName>
    </submittedName>
</protein>
<dbReference type="EMBL" id="CAFBPK010000036">
    <property type="protein sequence ID" value="CAB5029576.1"/>
    <property type="molecule type" value="Genomic_DNA"/>
</dbReference>
<evidence type="ECO:0000313" key="11">
    <source>
        <dbReference type="EMBL" id="CAB5029576.1"/>
    </source>
</evidence>
<dbReference type="GO" id="GO:0009055">
    <property type="term" value="F:electron transfer activity"/>
    <property type="evidence" value="ECO:0007669"/>
    <property type="project" value="InterPro"/>
</dbReference>
<feature type="domain" description="Electron transfer flavoprotein alpha/beta-subunit N-terminal" evidence="4">
    <location>
        <begin position="23"/>
        <end position="212"/>
    </location>
</feature>
<name>A0A6J5ZX09_9ZZZZ</name>
<dbReference type="AlphaFoldDB" id="A0A6J5ZX09"/>
<dbReference type="SMART" id="SM00893">
    <property type="entry name" value="ETF"/>
    <property type="match status" value="1"/>
</dbReference>
<dbReference type="EMBL" id="CAEZZD010000061">
    <property type="protein sequence ID" value="CAB4747350.1"/>
    <property type="molecule type" value="Genomic_DNA"/>
</dbReference>
<dbReference type="EMBL" id="CAFAAO010000011">
    <property type="protein sequence ID" value="CAB4806162.1"/>
    <property type="molecule type" value="Genomic_DNA"/>
</dbReference>
<gene>
    <name evidence="7" type="ORF">UFOPK2648_01184</name>
    <name evidence="8" type="ORF">UFOPK2824_00513</name>
    <name evidence="9" type="ORF">UFOPK3037_00966</name>
    <name evidence="10" type="ORF">UFOPK3278_01153</name>
    <name evidence="6" type="ORF">UFOPK3406_01586</name>
    <name evidence="5" type="ORF">UFOPK3925_00688</name>
    <name evidence="11" type="ORF">UFOPK4097_01510</name>
    <name evidence="12" type="ORF">UFOPK4301_00225</name>
</gene>
<dbReference type="PANTHER" id="PTHR21294">
    <property type="entry name" value="ELECTRON TRANSFER FLAVOPROTEIN BETA-SUBUNIT"/>
    <property type="match status" value="1"/>
</dbReference>
<dbReference type="SUPFAM" id="SSF52402">
    <property type="entry name" value="Adenine nucleotide alpha hydrolases-like"/>
    <property type="match status" value="1"/>
</dbReference>
<dbReference type="EMBL" id="CAESAI010000097">
    <property type="protein sequence ID" value="CAB4345892.1"/>
    <property type="molecule type" value="Genomic_DNA"/>
</dbReference>
<dbReference type="EMBL" id="CAFBIX010000057">
    <property type="protein sequence ID" value="CAB4850013.1"/>
    <property type="molecule type" value="Genomic_DNA"/>
</dbReference>
<accession>A0A6J5ZX09</accession>
<keyword evidence="3" id="KW-0249">Electron transport</keyword>
<evidence type="ECO:0000313" key="9">
    <source>
        <dbReference type="EMBL" id="CAB4806162.1"/>
    </source>
</evidence>
<sequence>MKICVCVKQVPDSWAEKKLTAGDSTLDRAAADRVVNELDEYAVEEALRIIEAGEGEVTILSMGPDEAADSVRKAISMGAHAGIHVSDPALYGSDALATSLVLAKAIEGRGFDLIIFGSESTDARMSVVPAMVAARLGLPQMTFANKVEVSGSNLTIHRVTDYGYDEVQSTLPAVVSVVEKTNEPRYPSFKNIMAAKKAPMETLSLSDLGLDAATVGLANAWSEVKDFAERPAKAKGTVITDEGNGAEKIEEFLVTQKFI</sequence>
<dbReference type="PANTHER" id="PTHR21294:SF8">
    <property type="entry name" value="ELECTRON TRANSFER FLAVOPROTEIN SUBUNIT BETA"/>
    <property type="match status" value="1"/>
</dbReference>
<dbReference type="Gene3D" id="3.40.50.620">
    <property type="entry name" value="HUPs"/>
    <property type="match status" value="1"/>
</dbReference>
<evidence type="ECO:0000313" key="12">
    <source>
        <dbReference type="EMBL" id="CAB5045110.1"/>
    </source>
</evidence>
<evidence type="ECO:0000313" key="6">
    <source>
        <dbReference type="EMBL" id="CAB4345892.1"/>
    </source>
</evidence>
<dbReference type="PIRSF" id="PIRSF000090">
    <property type="entry name" value="Beta-ETF"/>
    <property type="match status" value="1"/>
</dbReference>
<comment type="similarity">
    <text evidence="1">Belongs to the ETF beta-subunit/FixA family.</text>
</comment>
<organism evidence="6">
    <name type="scientific">freshwater metagenome</name>
    <dbReference type="NCBI Taxonomy" id="449393"/>
    <lineage>
        <taxon>unclassified sequences</taxon>
        <taxon>metagenomes</taxon>
        <taxon>ecological metagenomes</taxon>
    </lineage>
</organism>
<dbReference type="EMBL" id="CAESAD010000003">
    <property type="protein sequence ID" value="CAB4337342.1"/>
    <property type="molecule type" value="Genomic_DNA"/>
</dbReference>
<dbReference type="EMBL" id="CAFBQG010000016">
    <property type="protein sequence ID" value="CAB5045110.1"/>
    <property type="molecule type" value="Genomic_DNA"/>
</dbReference>
<dbReference type="InterPro" id="IPR014729">
    <property type="entry name" value="Rossmann-like_a/b/a_fold"/>
</dbReference>
<dbReference type="CDD" id="cd01714">
    <property type="entry name" value="ETF_beta"/>
    <property type="match status" value="1"/>
</dbReference>
<dbReference type="InterPro" id="IPR033948">
    <property type="entry name" value="ETF_beta_N"/>
</dbReference>
<reference evidence="6" key="1">
    <citation type="submission" date="2020-05" db="EMBL/GenBank/DDBJ databases">
        <authorList>
            <person name="Chiriac C."/>
            <person name="Salcher M."/>
            <person name="Ghai R."/>
            <person name="Kavagutti S V."/>
        </authorList>
    </citation>
    <scope>NUCLEOTIDE SEQUENCE</scope>
</reference>
<evidence type="ECO:0000313" key="8">
    <source>
        <dbReference type="EMBL" id="CAB4747350.1"/>
    </source>
</evidence>
<evidence type="ECO:0000313" key="5">
    <source>
        <dbReference type="EMBL" id="CAB4337342.1"/>
    </source>
</evidence>
<dbReference type="InterPro" id="IPR014730">
    <property type="entry name" value="ETF_a/b_N"/>
</dbReference>
<dbReference type="EMBL" id="CAEZYC010000085">
    <property type="protein sequence ID" value="CAB4716632.1"/>
    <property type="molecule type" value="Genomic_DNA"/>
</dbReference>
<proteinExistence type="inferred from homology"/>
<evidence type="ECO:0000313" key="7">
    <source>
        <dbReference type="EMBL" id="CAB4716632.1"/>
    </source>
</evidence>
<evidence type="ECO:0000313" key="10">
    <source>
        <dbReference type="EMBL" id="CAB4850013.1"/>
    </source>
</evidence>
<evidence type="ECO:0000256" key="2">
    <source>
        <dbReference type="ARBA" id="ARBA00022448"/>
    </source>
</evidence>
<evidence type="ECO:0000256" key="1">
    <source>
        <dbReference type="ARBA" id="ARBA00007557"/>
    </source>
</evidence>